<proteinExistence type="predicted"/>
<feature type="compositionally biased region" description="Polar residues" evidence="1">
    <location>
        <begin position="22"/>
        <end position="34"/>
    </location>
</feature>
<feature type="region of interest" description="Disordered" evidence="1">
    <location>
        <begin position="72"/>
        <end position="108"/>
    </location>
</feature>
<feature type="compositionally biased region" description="Basic and acidic residues" evidence="1">
    <location>
        <begin position="1"/>
        <end position="20"/>
    </location>
</feature>
<evidence type="ECO:0000313" key="3">
    <source>
        <dbReference type="WBParaSite" id="nRc.2.0.1.t33039-RA"/>
    </source>
</evidence>
<name>A0A915K2W4_ROMCU</name>
<protein>
    <submittedName>
        <fullName evidence="3">Uncharacterized protein</fullName>
    </submittedName>
</protein>
<sequence length="108" mass="12351">MKIGHQVDDPFSKMKKDKLTPSKKTWASASYTKESNQNRLEREFRFLPELSDRVKINALCRLTSDDTLHLIGDKTDYDQHPQEPFGSYGGSGEPCHWPQGKPPQNSCK</sequence>
<feature type="region of interest" description="Disordered" evidence="1">
    <location>
        <begin position="1"/>
        <end position="34"/>
    </location>
</feature>
<organism evidence="2 3">
    <name type="scientific">Romanomermis culicivorax</name>
    <name type="common">Nematode worm</name>
    <dbReference type="NCBI Taxonomy" id="13658"/>
    <lineage>
        <taxon>Eukaryota</taxon>
        <taxon>Metazoa</taxon>
        <taxon>Ecdysozoa</taxon>
        <taxon>Nematoda</taxon>
        <taxon>Enoplea</taxon>
        <taxon>Dorylaimia</taxon>
        <taxon>Mermithida</taxon>
        <taxon>Mermithoidea</taxon>
        <taxon>Mermithidae</taxon>
        <taxon>Romanomermis</taxon>
    </lineage>
</organism>
<dbReference type="Proteomes" id="UP000887565">
    <property type="component" value="Unplaced"/>
</dbReference>
<evidence type="ECO:0000256" key="1">
    <source>
        <dbReference type="SAM" id="MobiDB-lite"/>
    </source>
</evidence>
<keyword evidence="2" id="KW-1185">Reference proteome</keyword>
<dbReference type="AlphaFoldDB" id="A0A915K2W4"/>
<dbReference type="WBParaSite" id="nRc.2.0.1.t33039-RA">
    <property type="protein sequence ID" value="nRc.2.0.1.t33039-RA"/>
    <property type="gene ID" value="nRc.2.0.1.g33039"/>
</dbReference>
<feature type="compositionally biased region" description="Basic and acidic residues" evidence="1">
    <location>
        <begin position="72"/>
        <end position="81"/>
    </location>
</feature>
<accession>A0A915K2W4</accession>
<reference evidence="3" key="1">
    <citation type="submission" date="2022-11" db="UniProtKB">
        <authorList>
            <consortium name="WormBaseParasite"/>
        </authorList>
    </citation>
    <scope>IDENTIFICATION</scope>
</reference>
<evidence type="ECO:0000313" key="2">
    <source>
        <dbReference type="Proteomes" id="UP000887565"/>
    </source>
</evidence>